<evidence type="ECO:0000256" key="1">
    <source>
        <dbReference type="ARBA" id="ARBA00004141"/>
    </source>
</evidence>
<feature type="transmembrane region" description="Helical" evidence="5">
    <location>
        <begin position="21"/>
        <end position="40"/>
    </location>
</feature>
<accession>A0ABV7SZ02</accession>
<keyword evidence="8" id="KW-1185">Reference proteome</keyword>
<dbReference type="Proteomes" id="UP001595713">
    <property type="component" value="Unassembled WGS sequence"/>
</dbReference>
<evidence type="ECO:0000259" key="6">
    <source>
        <dbReference type="Pfam" id="PF04138"/>
    </source>
</evidence>
<feature type="transmembrane region" description="Helical" evidence="5">
    <location>
        <begin position="80"/>
        <end position="98"/>
    </location>
</feature>
<organism evidence="7 8">
    <name type="scientific">Sphingomonas hylomeconis</name>
    <dbReference type="NCBI Taxonomy" id="1395958"/>
    <lineage>
        <taxon>Bacteria</taxon>
        <taxon>Pseudomonadati</taxon>
        <taxon>Pseudomonadota</taxon>
        <taxon>Alphaproteobacteria</taxon>
        <taxon>Sphingomonadales</taxon>
        <taxon>Sphingomonadaceae</taxon>
        <taxon>Sphingomonas</taxon>
    </lineage>
</organism>
<feature type="transmembrane region" description="Helical" evidence="5">
    <location>
        <begin position="46"/>
        <end position="68"/>
    </location>
</feature>
<gene>
    <name evidence="7" type="ORF">ACFONA_14095</name>
</gene>
<keyword evidence="3 5" id="KW-1133">Transmembrane helix</keyword>
<feature type="transmembrane region" description="Helical" evidence="5">
    <location>
        <begin position="110"/>
        <end position="128"/>
    </location>
</feature>
<keyword evidence="4 5" id="KW-0472">Membrane</keyword>
<proteinExistence type="predicted"/>
<dbReference type="InterPro" id="IPR007267">
    <property type="entry name" value="GtrA_DPMS_TM"/>
</dbReference>
<reference evidence="8" key="1">
    <citation type="journal article" date="2019" name="Int. J. Syst. Evol. Microbiol.">
        <title>The Global Catalogue of Microorganisms (GCM) 10K type strain sequencing project: providing services to taxonomists for standard genome sequencing and annotation.</title>
        <authorList>
            <consortium name="The Broad Institute Genomics Platform"/>
            <consortium name="The Broad Institute Genome Sequencing Center for Infectious Disease"/>
            <person name="Wu L."/>
            <person name="Ma J."/>
        </authorList>
    </citation>
    <scope>NUCLEOTIDE SEQUENCE [LARGE SCALE GENOMIC DNA]</scope>
    <source>
        <strain evidence="8">KCTC 42739</strain>
    </source>
</reference>
<name>A0ABV7SZ02_9SPHN</name>
<evidence type="ECO:0000256" key="3">
    <source>
        <dbReference type="ARBA" id="ARBA00022989"/>
    </source>
</evidence>
<sequence length="141" mass="15759">MRRLPALLARHEKQVRFLVAAGVNTAFGLSIYPVLLLSFAALNRHYLLALAIAQLLSLSFAFAVYKLGVFRTQAGIIGEFGRFASFYLFHYAANWIALPVLVEAAGIPPIIAQVGFSLVLMASSWFWHSRITFKSREKIDE</sequence>
<keyword evidence="2 5" id="KW-0812">Transmembrane</keyword>
<dbReference type="RefSeq" id="WP_261292840.1">
    <property type="nucleotide sequence ID" value="NZ_JANQBK010000001.1"/>
</dbReference>
<comment type="caution">
    <text evidence="7">The sequence shown here is derived from an EMBL/GenBank/DDBJ whole genome shotgun (WGS) entry which is preliminary data.</text>
</comment>
<evidence type="ECO:0000256" key="4">
    <source>
        <dbReference type="ARBA" id="ARBA00023136"/>
    </source>
</evidence>
<evidence type="ECO:0000313" key="8">
    <source>
        <dbReference type="Proteomes" id="UP001595713"/>
    </source>
</evidence>
<evidence type="ECO:0000256" key="2">
    <source>
        <dbReference type="ARBA" id="ARBA00022692"/>
    </source>
</evidence>
<feature type="domain" description="GtrA/DPMS transmembrane" evidence="6">
    <location>
        <begin position="16"/>
        <end position="133"/>
    </location>
</feature>
<protein>
    <submittedName>
        <fullName evidence="7">GtrA family protein</fullName>
    </submittedName>
</protein>
<dbReference type="EMBL" id="JBHRXP010000007">
    <property type="protein sequence ID" value="MFC3581299.1"/>
    <property type="molecule type" value="Genomic_DNA"/>
</dbReference>
<evidence type="ECO:0000256" key="5">
    <source>
        <dbReference type="SAM" id="Phobius"/>
    </source>
</evidence>
<dbReference type="Pfam" id="PF04138">
    <property type="entry name" value="GtrA_DPMS_TM"/>
    <property type="match status" value="1"/>
</dbReference>
<comment type="subcellular location">
    <subcellularLocation>
        <location evidence="1">Membrane</location>
        <topology evidence="1">Multi-pass membrane protein</topology>
    </subcellularLocation>
</comment>
<evidence type="ECO:0000313" key="7">
    <source>
        <dbReference type="EMBL" id="MFC3581299.1"/>
    </source>
</evidence>